<dbReference type="Gene3D" id="3.40.50.620">
    <property type="entry name" value="HUPs"/>
    <property type="match status" value="1"/>
</dbReference>
<dbReference type="SUPFAM" id="SSF52402">
    <property type="entry name" value="Adenine nucleotide alpha hydrolases-like"/>
    <property type="match status" value="1"/>
</dbReference>
<keyword evidence="4 6" id="KW-0658">Purine biosynthesis</keyword>
<accession>A0A7R8VEB3</accession>
<evidence type="ECO:0000256" key="1">
    <source>
        <dbReference type="ARBA" id="ARBA00022598"/>
    </source>
</evidence>
<evidence type="ECO:0000256" key="4">
    <source>
        <dbReference type="ARBA" id="ARBA00022755"/>
    </source>
</evidence>
<evidence type="ECO:0000259" key="7">
    <source>
        <dbReference type="PROSITE" id="PS51553"/>
    </source>
</evidence>
<protein>
    <recommendedName>
        <fullName evidence="7">GMPS ATP-PPase domain-containing protein</fullName>
    </recommendedName>
</protein>
<name>A0A7R8VEB3_TIMDO</name>
<dbReference type="EMBL" id="OA564658">
    <property type="protein sequence ID" value="CAD7195148.1"/>
    <property type="molecule type" value="Genomic_DNA"/>
</dbReference>
<evidence type="ECO:0000256" key="2">
    <source>
        <dbReference type="ARBA" id="ARBA00022741"/>
    </source>
</evidence>
<keyword evidence="2 6" id="KW-0547">Nucleotide-binding</keyword>
<dbReference type="PROSITE" id="PS51553">
    <property type="entry name" value="GMPS_ATP_PPASE"/>
    <property type="match status" value="1"/>
</dbReference>
<evidence type="ECO:0000256" key="3">
    <source>
        <dbReference type="ARBA" id="ARBA00022749"/>
    </source>
</evidence>
<dbReference type="AlphaFoldDB" id="A0A7R8VEB3"/>
<dbReference type="GO" id="GO:0005829">
    <property type="term" value="C:cytosol"/>
    <property type="evidence" value="ECO:0007669"/>
    <property type="project" value="TreeGrafter"/>
</dbReference>
<dbReference type="InterPro" id="IPR014729">
    <property type="entry name" value="Rossmann-like_a/b/a_fold"/>
</dbReference>
<comment type="caution">
    <text evidence="6">Lacks conserved residue(s) required for the propagation of feature annotation.</text>
</comment>
<proteinExistence type="predicted"/>
<dbReference type="PANTHER" id="PTHR11922:SF2">
    <property type="entry name" value="GMP SYNTHASE [GLUTAMINE-HYDROLYZING]"/>
    <property type="match status" value="1"/>
</dbReference>
<evidence type="ECO:0000256" key="6">
    <source>
        <dbReference type="PROSITE-ProRule" id="PRU00886"/>
    </source>
</evidence>
<dbReference type="InterPro" id="IPR025777">
    <property type="entry name" value="GMPS_ATP_PPase_dom"/>
</dbReference>
<sequence length="217" mass="25219">MLLLSSVVTATHQFLLGTTTVPMDTSSRTRITKMLCMTCNPEEKRKIIGDVFVKVANEVITELNLKPEEVFLGQGTLRPDLIESASHLASNKADVIKTHHNDSLLVRKLRDEGRVVEPLKDFHKDEVIDDRCSTTELYTTKILSQQYYIWKKSVELQLAPNCDANFRIPETRKRLHRLKDTRHTDDKHPYENRGETDVPRMAHYKAHQRRTFIREPR</sequence>
<keyword evidence="5 6" id="KW-0067">ATP-binding</keyword>
<feature type="domain" description="GMPS ATP-PPase" evidence="7">
    <location>
        <begin position="1"/>
        <end position="143"/>
    </location>
</feature>
<dbReference type="GO" id="GO:0003921">
    <property type="term" value="F:GMP synthase activity"/>
    <property type="evidence" value="ECO:0007669"/>
    <property type="project" value="InterPro"/>
</dbReference>
<gene>
    <name evidence="8" type="ORF">TDIB3V08_LOCUS1551</name>
</gene>
<keyword evidence="1" id="KW-0436">Ligase</keyword>
<organism evidence="8">
    <name type="scientific">Timema douglasi</name>
    <name type="common">Walking stick</name>
    <dbReference type="NCBI Taxonomy" id="61478"/>
    <lineage>
        <taxon>Eukaryota</taxon>
        <taxon>Metazoa</taxon>
        <taxon>Ecdysozoa</taxon>
        <taxon>Arthropoda</taxon>
        <taxon>Hexapoda</taxon>
        <taxon>Insecta</taxon>
        <taxon>Pterygota</taxon>
        <taxon>Neoptera</taxon>
        <taxon>Polyneoptera</taxon>
        <taxon>Phasmatodea</taxon>
        <taxon>Timematodea</taxon>
        <taxon>Timematoidea</taxon>
        <taxon>Timematidae</taxon>
        <taxon>Timema</taxon>
    </lineage>
</organism>
<evidence type="ECO:0000313" key="8">
    <source>
        <dbReference type="EMBL" id="CAD7195148.1"/>
    </source>
</evidence>
<reference evidence="8" key="1">
    <citation type="submission" date="2020-11" db="EMBL/GenBank/DDBJ databases">
        <authorList>
            <person name="Tran Van P."/>
        </authorList>
    </citation>
    <scope>NUCLEOTIDE SEQUENCE</scope>
</reference>
<keyword evidence="3 6" id="KW-0332">GMP biosynthesis</keyword>
<dbReference type="GO" id="GO:0005524">
    <property type="term" value="F:ATP binding"/>
    <property type="evidence" value="ECO:0007669"/>
    <property type="project" value="UniProtKB-UniRule"/>
</dbReference>
<evidence type="ECO:0000256" key="5">
    <source>
        <dbReference type="ARBA" id="ARBA00022840"/>
    </source>
</evidence>
<dbReference type="PANTHER" id="PTHR11922">
    <property type="entry name" value="GMP SYNTHASE-RELATED"/>
    <property type="match status" value="1"/>
</dbReference>